<dbReference type="InterPro" id="IPR036871">
    <property type="entry name" value="PX_dom_sf"/>
</dbReference>
<dbReference type="PaxDb" id="2903-EOD32201"/>
<feature type="domain" description="PX" evidence="2">
    <location>
        <begin position="1"/>
        <end position="142"/>
    </location>
</feature>
<protein>
    <recommendedName>
        <fullName evidence="2">PX domain-containing protein</fullName>
    </recommendedName>
</protein>
<accession>A0A0D3K8W6</accession>
<dbReference type="EnsemblProtists" id="EOD32201">
    <property type="protein sequence ID" value="EOD32201"/>
    <property type="gene ID" value="EMIHUDRAFT_202840"/>
</dbReference>
<dbReference type="Pfam" id="PF00787">
    <property type="entry name" value="PX"/>
    <property type="match status" value="1"/>
</dbReference>
<evidence type="ECO:0000256" key="1">
    <source>
        <dbReference type="SAM" id="MobiDB-lite"/>
    </source>
</evidence>
<keyword evidence="4" id="KW-1185">Reference proteome</keyword>
<evidence type="ECO:0000259" key="2">
    <source>
        <dbReference type="PROSITE" id="PS50195"/>
    </source>
</evidence>
<dbReference type="GO" id="GO:0035091">
    <property type="term" value="F:phosphatidylinositol binding"/>
    <property type="evidence" value="ECO:0007669"/>
    <property type="project" value="InterPro"/>
</dbReference>
<dbReference type="SUPFAM" id="SSF64268">
    <property type="entry name" value="PX domain"/>
    <property type="match status" value="1"/>
</dbReference>
<proteinExistence type="predicted"/>
<evidence type="ECO:0000313" key="3">
    <source>
        <dbReference type="EnsemblProtists" id="EOD32201"/>
    </source>
</evidence>
<dbReference type="Proteomes" id="UP000013827">
    <property type="component" value="Unassembled WGS sequence"/>
</dbReference>
<reference evidence="4" key="1">
    <citation type="journal article" date="2013" name="Nature">
        <title>Pan genome of the phytoplankton Emiliania underpins its global distribution.</title>
        <authorList>
            <person name="Read B.A."/>
            <person name="Kegel J."/>
            <person name="Klute M.J."/>
            <person name="Kuo A."/>
            <person name="Lefebvre S.C."/>
            <person name="Maumus F."/>
            <person name="Mayer C."/>
            <person name="Miller J."/>
            <person name="Monier A."/>
            <person name="Salamov A."/>
            <person name="Young J."/>
            <person name="Aguilar M."/>
            <person name="Claverie J.M."/>
            <person name="Frickenhaus S."/>
            <person name="Gonzalez K."/>
            <person name="Herman E.K."/>
            <person name="Lin Y.C."/>
            <person name="Napier J."/>
            <person name="Ogata H."/>
            <person name="Sarno A.F."/>
            <person name="Shmutz J."/>
            <person name="Schroeder D."/>
            <person name="de Vargas C."/>
            <person name="Verret F."/>
            <person name="von Dassow P."/>
            <person name="Valentin K."/>
            <person name="Van de Peer Y."/>
            <person name="Wheeler G."/>
            <person name="Dacks J.B."/>
            <person name="Delwiche C.F."/>
            <person name="Dyhrman S.T."/>
            <person name="Glockner G."/>
            <person name="John U."/>
            <person name="Richards T."/>
            <person name="Worden A.Z."/>
            <person name="Zhang X."/>
            <person name="Grigoriev I.V."/>
            <person name="Allen A.E."/>
            <person name="Bidle K."/>
            <person name="Borodovsky M."/>
            <person name="Bowler C."/>
            <person name="Brownlee C."/>
            <person name="Cock J.M."/>
            <person name="Elias M."/>
            <person name="Gladyshev V.N."/>
            <person name="Groth M."/>
            <person name="Guda C."/>
            <person name="Hadaegh A."/>
            <person name="Iglesias-Rodriguez M.D."/>
            <person name="Jenkins J."/>
            <person name="Jones B.M."/>
            <person name="Lawson T."/>
            <person name="Leese F."/>
            <person name="Lindquist E."/>
            <person name="Lobanov A."/>
            <person name="Lomsadze A."/>
            <person name="Malik S.B."/>
            <person name="Marsh M.E."/>
            <person name="Mackinder L."/>
            <person name="Mock T."/>
            <person name="Mueller-Roeber B."/>
            <person name="Pagarete A."/>
            <person name="Parker M."/>
            <person name="Probert I."/>
            <person name="Quesneville H."/>
            <person name="Raines C."/>
            <person name="Rensing S.A."/>
            <person name="Riano-Pachon D.M."/>
            <person name="Richier S."/>
            <person name="Rokitta S."/>
            <person name="Shiraiwa Y."/>
            <person name="Soanes D.M."/>
            <person name="van der Giezen M."/>
            <person name="Wahlund T.M."/>
            <person name="Williams B."/>
            <person name="Wilson W."/>
            <person name="Wolfe G."/>
            <person name="Wurch L.L."/>
        </authorList>
    </citation>
    <scope>NUCLEOTIDE SEQUENCE</scope>
</reference>
<dbReference type="AlphaFoldDB" id="A0A0D3K8W6"/>
<evidence type="ECO:0000313" key="4">
    <source>
        <dbReference type="Proteomes" id="UP000013827"/>
    </source>
</evidence>
<dbReference type="HOGENOM" id="CLU_1819480_0_0_1"/>
<sequence length="142" mass="15353">MTKIIPFLPLLPYTVYVLTVKKGSASWVVFRRYREWEDLRTTLLQQLGSAPPMPPKALFGRMRPEVIEANPSAAGSALGPRRALTRDFLEKNTPPPGLEAALVDAAHDPGATPASADAGGGPQRQRLKELVEATEVLVPIAS</sequence>
<dbReference type="RefSeq" id="XP_005784630.1">
    <property type="nucleotide sequence ID" value="XM_005784573.1"/>
</dbReference>
<dbReference type="GeneID" id="17277473"/>
<dbReference type="PROSITE" id="PS50195">
    <property type="entry name" value="PX"/>
    <property type="match status" value="1"/>
</dbReference>
<dbReference type="Gene3D" id="3.30.1520.10">
    <property type="entry name" value="Phox-like domain"/>
    <property type="match status" value="1"/>
</dbReference>
<reference evidence="3" key="2">
    <citation type="submission" date="2024-10" db="UniProtKB">
        <authorList>
            <consortium name="EnsemblProtists"/>
        </authorList>
    </citation>
    <scope>IDENTIFICATION</scope>
</reference>
<dbReference type="InterPro" id="IPR001683">
    <property type="entry name" value="PX_dom"/>
</dbReference>
<organism evidence="3 4">
    <name type="scientific">Emiliania huxleyi (strain CCMP1516)</name>
    <dbReference type="NCBI Taxonomy" id="280463"/>
    <lineage>
        <taxon>Eukaryota</taxon>
        <taxon>Haptista</taxon>
        <taxon>Haptophyta</taxon>
        <taxon>Prymnesiophyceae</taxon>
        <taxon>Isochrysidales</taxon>
        <taxon>Noelaerhabdaceae</taxon>
        <taxon>Emiliania</taxon>
    </lineage>
</organism>
<name>A0A0D3K8W6_EMIH1</name>
<dbReference type="CDD" id="cd06093">
    <property type="entry name" value="PX_domain"/>
    <property type="match status" value="1"/>
</dbReference>
<feature type="region of interest" description="Disordered" evidence="1">
    <location>
        <begin position="90"/>
        <end position="124"/>
    </location>
</feature>
<dbReference type="KEGG" id="ehx:EMIHUDRAFT_202840"/>